<dbReference type="GO" id="GO:0004616">
    <property type="term" value="F:phosphogluconate dehydrogenase (decarboxylating) activity"/>
    <property type="evidence" value="ECO:0007669"/>
    <property type="project" value="UniProtKB-EC"/>
</dbReference>
<keyword evidence="4 9" id="KW-0311">Gluconate utilization</keyword>
<sequence length="480" mass="51314">MVATGTAQIGVTGLAVMGRNLARNFARNGFTVAVHNRSFARTQSLVAEHGEEGTFVPSESVEDFVASLARPRKIVVMVKAGPATDAVIDELVPLLDEGDIVIDAGNAHFPDTRRREAALREKGLHFVGSGVSGGEEGALLGPSIMPGGTRESYEVLGPILEAISAKVDGVPCCTYVGPDGAGHFVKMVHNGIEYADMQLIAEAYDLLKQGLGASAAQIGEIFAQWNTGDLESFLIEITADVLAHVDAATGAAFVDIVLDQAEQKGTGRWTVQNGLDLGVPITGIAEATFARALSGSVPQREAARAALPAATLPWDVSDRDAFIEDVRQALYASKVVAYSQGFDQIAAASAEFGWDIDRGAMARIWRGGCIIRARFLNRITEAYERDPQLPLLLADEYFTAAVGDGLAAWRRIVAGAAQHGVPVPAFSSSLSYYDGVRAVTLPANLIQAQRDFFGAHTYRRTDRDGSFHTQWSTDRTEHDA</sequence>
<comment type="pathway">
    <text evidence="5 9">Carbohydrate degradation; pentose phosphate pathway; D-ribulose 5-phosphate from D-glucose 6-phosphate (oxidative stage): step 3/3.</text>
</comment>
<dbReference type="PANTHER" id="PTHR11811">
    <property type="entry name" value="6-PHOSPHOGLUCONATE DEHYDROGENASE"/>
    <property type="match status" value="1"/>
</dbReference>
<evidence type="ECO:0000313" key="11">
    <source>
        <dbReference type="EMBL" id="GEP68003.1"/>
    </source>
</evidence>
<dbReference type="NCBIfam" id="TIGR00873">
    <property type="entry name" value="gnd"/>
    <property type="match status" value="1"/>
</dbReference>
<evidence type="ECO:0000256" key="4">
    <source>
        <dbReference type="ARBA" id="ARBA00023064"/>
    </source>
</evidence>
<accession>A0A512P9X1</accession>
<evidence type="ECO:0000256" key="2">
    <source>
        <dbReference type="ARBA" id="ARBA00011738"/>
    </source>
</evidence>
<feature type="binding site" evidence="8">
    <location>
        <begin position="13"/>
        <end position="18"/>
    </location>
    <ligand>
        <name>NADP(+)</name>
        <dbReference type="ChEBI" id="CHEBI:58349"/>
    </ligand>
</feature>
<proteinExistence type="inferred from homology"/>
<dbReference type="EMBL" id="BKAL01000002">
    <property type="protein sequence ID" value="GEP68003.1"/>
    <property type="molecule type" value="Genomic_DNA"/>
</dbReference>
<evidence type="ECO:0000256" key="1">
    <source>
        <dbReference type="ARBA" id="ARBA00008419"/>
    </source>
</evidence>
<dbReference type="SUPFAM" id="SSF51735">
    <property type="entry name" value="NAD(P)-binding Rossmann-fold domains"/>
    <property type="match status" value="1"/>
</dbReference>
<dbReference type="Gene3D" id="1.20.5.320">
    <property type="entry name" value="6-Phosphogluconate Dehydrogenase, domain 3"/>
    <property type="match status" value="1"/>
</dbReference>
<evidence type="ECO:0000256" key="5">
    <source>
        <dbReference type="PIRNR" id="PIRNR000109"/>
    </source>
</evidence>
<keyword evidence="3 5" id="KW-0560">Oxidoreductase</keyword>
<evidence type="ECO:0000259" key="10">
    <source>
        <dbReference type="SMART" id="SM01350"/>
    </source>
</evidence>
<dbReference type="OrthoDB" id="9804542at2"/>
<dbReference type="Pfam" id="PF03446">
    <property type="entry name" value="NAD_binding_2"/>
    <property type="match status" value="1"/>
</dbReference>
<organism evidence="11 12">
    <name type="scientific">Cellulomonas soli</name>
    <dbReference type="NCBI Taxonomy" id="931535"/>
    <lineage>
        <taxon>Bacteria</taxon>
        <taxon>Bacillati</taxon>
        <taxon>Actinomycetota</taxon>
        <taxon>Actinomycetes</taxon>
        <taxon>Micrococcales</taxon>
        <taxon>Cellulomonadaceae</taxon>
        <taxon>Cellulomonas</taxon>
    </lineage>
</organism>
<keyword evidence="12" id="KW-1185">Reference proteome</keyword>
<protein>
    <recommendedName>
        <fullName evidence="5 9">6-phosphogluconate dehydrogenase, decarboxylating</fullName>
        <ecNumber evidence="5 9">1.1.1.44</ecNumber>
    </recommendedName>
</protein>
<feature type="binding site" evidence="7">
    <location>
        <position position="456"/>
    </location>
    <ligand>
        <name>substrate</name>
        <note>ligand shared between dimeric partners</note>
    </ligand>
</feature>
<comment type="caution">
    <text evidence="11">The sequence shown here is derived from an EMBL/GenBank/DDBJ whole genome shotgun (WGS) entry which is preliminary data.</text>
</comment>
<evidence type="ECO:0000256" key="6">
    <source>
        <dbReference type="PIRSR" id="PIRSR000109-1"/>
    </source>
</evidence>
<dbReference type="PROSITE" id="PS00461">
    <property type="entry name" value="6PGD"/>
    <property type="match status" value="1"/>
</dbReference>
<feature type="domain" description="6-phosphogluconate dehydrogenase C-terminal" evidence="10">
    <location>
        <begin position="182"/>
        <end position="472"/>
    </location>
</feature>
<dbReference type="Gene3D" id="3.40.50.720">
    <property type="entry name" value="NAD(P)-binding Rossmann-like Domain"/>
    <property type="match status" value="1"/>
</dbReference>
<comment type="subunit">
    <text evidence="2 5">Homodimer.</text>
</comment>
<dbReference type="RefSeq" id="WP_146951768.1">
    <property type="nucleotide sequence ID" value="NZ_BAABBJ010000015.1"/>
</dbReference>
<feature type="active site" description="Proton donor" evidence="6">
    <location>
        <position position="193"/>
    </location>
</feature>
<evidence type="ECO:0000256" key="7">
    <source>
        <dbReference type="PIRSR" id="PIRSR000109-2"/>
    </source>
</evidence>
<evidence type="ECO:0000256" key="8">
    <source>
        <dbReference type="PIRSR" id="PIRSR000109-3"/>
    </source>
</evidence>
<feature type="binding site" evidence="8">
    <location>
        <begin position="36"/>
        <end position="38"/>
    </location>
    <ligand>
        <name>NADP(+)</name>
        <dbReference type="ChEBI" id="CHEBI:58349"/>
    </ligand>
</feature>
<name>A0A512P9X1_9CELL</name>
<dbReference type="Gene3D" id="1.10.1040.10">
    <property type="entry name" value="N-(1-d-carboxylethyl)-l-norvaline Dehydrogenase, domain 2"/>
    <property type="match status" value="1"/>
</dbReference>
<dbReference type="Proteomes" id="UP000321798">
    <property type="component" value="Unassembled WGS sequence"/>
</dbReference>
<dbReference type="GO" id="GO:0019521">
    <property type="term" value="P:D-gluconate metabolic process"/>
    <property type="evidence" value="ECO:0007669"/>
    <property type="project" value="UniProtKB-KW"/>
</dbReference>
<comment type="similarity">
    <text evidence="1 5 9">Belongs to the 6-phosphogluconate dehydrogenase family.</text>
</comment>
<gene>
    <name evidence="11" type="ORF">CSO01_07180</name>
</gene>
<dbReference type="GO" id="GO:0006098">
    <property type="term" value="P:pentose-phosphate shunt"/>
    <property type="evidence" value="ECO:0007669"/>
    <property type="project" value="UniProtKB-UniPathway"/>
</dbReference>
<dbReference type="UniPathway" id="UPA00115">
    <property type="reaction ID" value="UER00410"/>
</dbReference>
<feature type="binding site" description="in other chain" evidence="7">
    <location>
        <position position="264"/>
    </location>
    <ligand>
        <name>substrate</name>
        <note>ligand shared between dimeric partners</note>
    </ligand>
</feature>
<dbReference type="InterPro" id="IPR006115">
    <property type="entry name" value="6PGDH_NADP-bd"/>
</dbReference>
<comment type="catalytic activity">
    <reaction evidence="5 9">
        <text>6-phospho-D-gluconate + NADP(+) = D-ribulose 5-phosphate + CO2 + NADPH</text>
        <dbReference type="Rhea" id="RHEA:10116"/>
        <dbReference type="ChEBI" id="CHEBI:16526"/>
        <dbReference type="ChEBI" id="CHEBI:57783"/>
        <dbReference type="ChEBI" id="CHEBI:58121"/>
        <dbReference type="ChEBI" id="CHEBI:58349"/>
        <dbReference type="ChEBI" id="CHEBI:58759"/>
        <dbReference type="EC" id="1.1.1.44"/>
    </reaction>
</comment>
<dbReference type="Pfam" id="PF00393">
    <property type="entry name" value="6PGD"/>
    <property type="match status" value="1"/>
</dbReference>
<dbReference type="InterPro" id="IPR013328">
    <property type="entry name" value="6PGD_dom2"/>
</dbReference>
<dbReference type="SUPFAM" id="SSF48179">
    <property type="entry name" value="6-phosphogluconate dehydrogenase C-terminal domain-like"/>
    <property type="match status" value="1"/>
</dbReference>
<dbReference type="InterPro" id="IPR006184">
    <property type="entry name" value="6PGdom_BS"/>
</dbReference>
<reference evidence="11 12" key="1">
    <citation type="submission" date="2019-07" db="EMBL/GenBank/DDBJ databases">
        <title>Whole genome shotgun sequence of Cellulomonas soli NBRC 109434.</title>
        <authorList>
            <person name="Hosoyama A."/>
            <person name="Uohara A."/>
            <person name="Ohji S."/>
            <person name="Ichikawa N."/>
        </authorList>
    </citation>
    <scope>NUCLEOTIDE SEQUENCE [LARGE SCALE GENOMIC DNA]</scope>
    <source>
        <strain evidence="11 12">NBRC 109434</strain>
    </source>
</reference>
<keyword evidence="5 9" id="KW-0521">NADP</keyword>
<dbReference type="InterPro" id="IPR006183">
    <property type="entry name" value="Pgluconate_DH"/>
</dbReference>
<dbReference type="EC" id="1.1.1.44" evidence="5 9"/>
<dbReference type="FunFam" id="1.20.5.320:FF:000001">
    <property type="entry name" value="6-phosphogluconate dehydrogenase, decarboxylating"/>
    <property type="match status" value="1"/>
</dbReference>
<dbReference type="InterPro" id="IPR036291">
    <property type="entry name" value="NAD(P)-bd_dom_sf"/>
</dbReference>
<dbReference type="AlphaFoldDB" id="A0A512P9X1"/>
<evidence type="ECO:0000313" key="12">
    <source>
        <dbReference type="Proteomes" id="UP000321798"/>
    </source>
</evidence>
<feature type="active site" description="Proton acceptor" evidence="6">
    <location>
        <position position="186"/>
    </location>
</feature>
<dbReference type="PRINTS" id="PR00076">
    <property type="entry name" value="6PGDHDRGNASE"/>
</dbReference>
<dbReference type="GO" id="GO:0050661">
    <property type="term" value="F:NADP binding"/>
    <property type="evidence" value="ECO:0007669"/>
    <property type="project" value="InterPro"/>
</dbReference>
<evidence type="ECO:0000256" key="9">
    <source>
        <dbReference type="RuleBase" id="RU000485"/>
    </source>
</evidence>
<dbReference type="InterPro" id="IPR006113">
    <property type="entry name" value="6PGDH_Gnd/GntZ"/>
</dbReference>
<dbReference type="FunFam" id="1.10.1040.10:FF:000002">
    <property type="entry name" value="6-phosphogluconate dehydrogenase, decarboxylating"/>
    <property type="match status" value="1"/>
</dbReference>
<dbReference type="InterPro" id="IPR006114">
    <property type="entry name" value="6PGDH_C"/>
</dbReference>
<feature type="binding site" evidence="7">
    <location>
        <position position="450"/>
    </location>
    <ligand>
        <name>substrate</name>
        <note>ligand shared between dimeric partners</note>
    </ligand>
</feature>
<dbReference type="InterPro" id="IPR008927">
    <property type="entry name" value="6-PGluconate_DH-like_C_sf"/>
</dbReference>
<evidence type="ECO:0000256" key="3">
    <source>
        <dbReference type="ARBA" id="ARBA00023002"/>
    </source>
</evidence>
<feature type="binding site" description="in other chain" evidence="7">
    <location>
        <position position="106"/>
    </location>
    <ligand>
        <name>substrate</name>
        <note>ligand shared between dimeric partners</note>
    </ligand>
</feature>
<feature type="binding site" description="in other chain" evidence="7">
    <location>
        <begin position="189"/>
        <end position="190"/>
    </location>
    <ligand>
        <name>substrate</name>
        <note>ligand shared between dimeric partners</note>
    </ligand>
</feature>
<dbReference type="FunFam" id="3.40.50.720:FF:000007">
    <property type="entry name" value="6-phosphogluconate dehydrogenase, decarboxylating"/>
    <property type="match status" value="1"/>
</dbReference>
<dbReference type="SMART" id="SM01350">
    <property type="entry name" value="6PGD"/>
    <property type="match status" value="1"/>
</dbReference>
<feature type="binding site" evidence="8">
    <location>
        <begin position="78"/>
        <end position="80"/>
    </location>
    <ligand>
        <name>NADP(+)</name>
        <dbReference type="ChEBI" id="CHEBI:58349"/>
    </ligand>
</feature>
<keyword evidence="5 9" id="KW-0570">Pentose shunt</keyword>
<feature type="binding site" description="in other chain" evidence="7">
    <location>
        <begin position="132"/>
        <end position="134"/>
    </location>
    <ligand>
        <name>substrate</name>
        <note>ligand shared between dimeric partners</note>
    </ligand>
</feature>
<dbReference type="NCBIfam" id="NF006765">
    <property type="entry name" value="PRK09287.1"/>
    <property type="match status" value="1"/>
</dbReference>
<feature type="binding site" evidence="8">
    <location>
        <position position="106"/>
    </location>
    <ligand>
        <name>NADP(+)</name>
        <dbReference type="ChEBI" id="CHEBI:58349"/>
    </ligand>
</feature>
<dbReference type="PIRSF" id="PIRSF000109">
    <property type="entry name" value="6PGD"/>
    <property type="match status" value="1"/>
</dbReference>
<feature type="binding site" description="in other chain" evidence="7">
    <location>
        <position position="291"/>
    </location>
    <ligand>
        <name>substrate</name>
        <note>ligand shared between dimeric partners</note>
    </ligand>
</feature>
<feature type="binding site" description="in other chain" evidence="7">
    <location>
        <position position="194"/>
    </location>
    <ligand>
        <name>substrate</name>
        <note>ligand shared between dimeric partners</note>
    </ligand>
</feature>
<comment type="function">
    <text evidence="5">Catalyzes the oxidative decarboxylation of 6-phosphogluconate to ribulose 5-phosphate and CO(2), with concomitant reduction of NADP to NADPH.</text>
</comment>